<evidence type="ECO:0000259" key="8">
    <source>
        <dbReference type="Pfam" id="PF07683"/>
    </source>
</evidence>
<keyword evidence="2" id="KW-0378">Hydrolase</keyword>
<dbReference type="InterPro" id="IPR003495">
    <property type="entry name" value="CobW/HypB/UreG_nucleotide-bd"/>
</dbReference>
<accession>A0A4D7B599</accession>
<comment type="catalytic activity">
    <reaction evidence="6">
        <text>GTP + H2O = GDP + phosphate + H(+)</text>
        <dbReference type="Rhea" id="RHEA:19669"/>
        <dbReference type="ChEBI" id="CHEBI:15377"/>
        <dbReference type="ChEBI" id="CHEBI:15378"/>
        <dbReference type="ChEBI" id="CHEBI:37565"/>
        <dbReference type="ChEBI" id="CHEBI:43474"/>
        <dbReference type="ChEBI" id="CHEBI:58189"/>
    </reaction>
    <physiologicalReaction direction="left-to-right" evidence="6">
        <dbReference type="Rhea" id="RHEA:19670"/>
    </physiologicalReaction>
</comment>
<keyword evidence="3" id="KW-0143">Chaperone</keyword>
<evidence type="ECO:0000313" key="9">
    <source>
        <dbReference type="EMBL" id="QCI69009.1"/>
    </source>
</evidence>
<keyword evidence="10" id="KW-1185">Reference proteome</keyword>
<protein>
    <submittedName>
        <fullName evidence="9">Cobalamin biosynthesis protein CobW</fullName>
    </submittedName>
</protein>
<evidence type="ECO:0000256" key="1">
    <source>
        <dbReference type="ARBA" id="ARBA00022741"/>
    </source>
</evidence>
<dbReference type="InterPro" id="IPR036627">
    <property type="entry name" value="CobW-likC_sf"/>
</dbReference>
<evidence type="ECO:0000256" key="2">
    <source>
        <dbReference type="ARBA" id="ARBA00022801"/>
    </source>
</evidence>
<comment type="function">
    <text evidence="5">Zinc chaperone that directly transfers zinc cofactor to target proteins, thereby activating them. Zinc is transferred from the CXCC motif in the GTPase domain to the zinc binding site in target proteins in a process requiring GTP hydrolysis.</text>
</comment>
<dbReference type="Proteomes" id="UP000298781">
    <property type="component" value="Chromosome"/>
</dbReference>
<dbReference type="GO" id="GO:0005737">
    <property type="term" value="C:cytoplasm"/>
    <property type="evidence" value="ECO:0007669"/>
    <property type="project" value="TreeGrafter"/>
</dbReference>
<gene>
    <name evidence="9" type="ORF">E8M01_02655</name>
</gene>
<dbReference type="GO" id="GO:0016787">
    <property type="term" value="F:hydrolase activity"/>
    <property type="evidence" value="ECO:0007669"/>
    <property type="project" value="UniProtKB-KW"/>
</dbReference>
<keyword evidence="1" id="KW-0547">Nucleotide-binding</keyword>
<reference evidence="9 10" key="1">
    <citation type="submission" date="2019-04" db="EMBL/GenBank/DDBJ databases">
        <title>Phreatobacter aquaticus sp. nov.</title>
        <authorList>
            <person name="Choi A."/>
        </authorList>
    </citation>
    <scope>NUCLEOTIDE SEQUENCE [LARGE SCALE GENOMIC DNA]</scope>
    <source>
        <strain evidence="9 10">KCTC 52518</strain>
    </source>
</reference>
<proteinExistence type="inferred from homology"/>
<sequence>MNSSRHSSAHAAPAFIVLTGFLGSGKTTLLRDFLDLPEAADTAIIVNEAGEIGLDGAVLADGGGDVRLSMLANGCVCCQGASDLAVAVEALLRVDRPEAQGPLRRIILETSGLSKPGPVLRSLGVLAEHRMPVSIVSTYDAARGRQLAAFPEALAQWAGAQALIVTKTDLLGPQARGQAGREAGAVNPLARVISGTQRGKALWDAIAAAGPRDAGFDPPETGSAEAGAHPRIGVFLVKMAGEPAYEALAAWLDNLAGLLGDRLLRLKGLVRTGESDVPLLVQSVGTLFSMPRPFRAAKLDRGSFIVVIARDTTLGDLRGVTPDLGMVVTTTAAGAFGGRKLGVGSRPGMAERVTAP</sequence>
<dbReference type="SUPFAM" id="SSF52540">
    <property type="entry name" value="P-loop containing nucleoside triphosphate hydrolases"/>
    <property type="match status" value="1"/>
</dbReference>
<evidence type="ECO:0000313" key="10">
    <source>
        <dbReference type="Proteomes" id="UP000298781"/>
    </source>
</evidence>
<feature type="domain" description="CobW C-terminal" evidence="8">
    <location>
        <begin position="245"/>
        <end position="311"/>
    </location>
</feature>
<comment type="similarity">
    <text evidence="4">Belongs to the SIMIBI class G3E GTPase family. ZNG1 subfamily.</text>
</comment>
<dbReference type="InterPro" id="IPR011629">
    <property type="entry name" value="CobW-like_C"/>
</dbReference>
<organism evidence="9 10">
    <name type="scientific">Phreatobacter stygius</name>
    <dbReference type="NCBI Taxonomy" id="1940610"/>
    <lineage>
        <taxon>Bacteria</taxon>
        <taxon>Pseudomonadati</taxon>
        <taxon>Pseudomonadota</taxon>
        <taxon>Alphaproteobacteria</taxon>
        <taxon>Hyphomicrobiales</taxon>
        <taxon>Phreatobacteraceae</taxon>
        <taxon>Phreatobacter</taxon>
    </lineage>
</organism>
<evidence type="ECO:0000256" key="6">
    <source>
        <dbReference type="ARBA" id="ARBA00049117"/>
    </source>
</evidence>
<dbReference type="Gene3D" id="3.40.50.300">
    <property type="entry name" value="P-loop containing nucleotide triphosphate hydrolases"/>
    <property type="match status" value="1"/>
</dbReference>
<dbReference type="GO" id="GO:0000166">
    <property type="term" value="F:nucleotide binding"/>
    <property type="evidence" value="ECO:0007669"/>
    <property type="project" value="UniProtKB-KW"/>
</dbReference>
<dbReference type="Gene3D" id="3.30.1220.10">
    <property type="entry name" value="CobW-like, C-terminal domain"/>
    <property type="match status" value="1"/>
</dbReference>
<dbReference type="Pfam" id="PF07683">
    <property type="entry name" value="CobW_C"/>
    <property type="match status" value="1"/>
</dbReference>
<dbReference type="KEGG" id="pstg:E8M01_02655"/>
<dbReference type="InterPro" id="IPR027417">
    <property type="entry name" value="P-loop_NTPase"/>
</dbReference>
<dbReference type="AlphaFoldDB" id="A0A4D7B599"/>
<dbReference type="PANTHER" id="PTHR13748">
    <property type="entry name" value="COBW-RELATED"/>
    <property type="match status" value="1"/>
</dbReference>
<dbReference type="PANTHER" id="PTHR13748:SF62">
    <property type="entry name" value="COBW DOMAIN-CONTAINING PROTEIN"/>
    <property type="match status" value="1"/>
</dbReference>
<name>A0A4D7B599_9HYPH</name>
<evidence type="ECO:0000256" key="5">
    <source>
        <dbReference type="ARBA" id="ARBA00045658"/>
    </source>
</evidence>
<dbReference type="InterPro" id="IPR051316">
    <property type="entry name" value="Zinc-reg_GTPase_activator"/>
</dbReference>
<dbReference type="OrthoDB" id="9808822at2"/>
<feature type="domain" description="CobW/HypB/UreG nucleotide-binding" evidence="7">
    <location>
        <begin position="16"/>
        <end position="193"/>
    </location>
</feature>
<dbReference type="Pfam" id="PF02492">
    <property type="entry name" value="cobW"/>
    <property type="match status" value="1"/>
</dbReference>
<dbReference type="SUPFAM" id="SSF90002">
    <property type="entry name" value="Hypothetical protein YjiA, C-terminal domain"/>
    <property type="match status" value="1"/>
</dbReference>
<evidence type="ECO:0000256" key="3">
    <source>
        <dbReference type="ARBA" id="ARBA00023186"/>
    </source>
</evidence>
<evidence type="ECO:0000259" key="7">
    <source>
        <dbReference type="Pfam" id="PF02492"/>
    </source>
</evidence>
<dbReference type="EMBL" id="CP039690">
    <property type="protein sequence ID" value="QCI69009.1"/>
    <property type="molecule type" value="Genomic_DNA"/>
</dbReference>
<evidence type="ECO:0000256" key="4">
    <source>
        <dbReference type="ARBA" id="ARBA00034320"/>
    </source>
</evidence>